<evidence type="ECO:0000259" key="1">
    <source>
        <dbReference type="Pfam" id="PF04149"/>
    </source>
</evidence>
<dbReference type="EMBL" id="VLLL01000010">
    <property type="protein sequence ID" value="TWJ07794.1"/>
    <property type="molecule type" value="Genomic_DNA"/>
</dbReference>
<dbReference type="Pfam" id="PF04149">
    <property type="entry name" value="DUF397"/>
    <property type="match status" value="1"/>
</dbReference>
<comment type="caution">
    <text evidence="2">The sequence shown here is derived from an EMBL/GenBank/DDBJ whole genome shotgun (WGS) entry which is preliminary data.</text>
</comment>
<gene>
    <name evidence="2" type="ORF">LX16_4958</name>
</gene>
<organism evidence="2 3">
    <name type="scientific">Stackebrandtia albiflava</name>
    <dbReference type="NCBI Taxonomy" id="406432"/>
    <lineage>
        <taxon>Bacteria</taxon>
        <taxon>Bacillati</taxon>
        <taxon>Actinomycetota</taxon>
        <taxon>Actinomycetes</taxon>
        <taxon>Glycomycetales</taxon>
        <taxon>Glycomycetaceae</taxon>
        <taxon>Stackebrandtia</taxon>
    </lineage>
</organism>
<dbReference type="Proteomes" id="UP000321617">
    <property type="component" value="Unassembled WGS sequence"/>
</dbReference>
<protein>
    <submittedName>
        <fullName evidence="2">Uncharacterized protein DUF397</fullName>
    </submittedName>
</protein>
<proteinExistence type="predicted"/>
<dbReference type="OrthoDB" id="4564763at2"/>
<sequence>MTGAWRKPARSHGAGGNCVEARLWHGQPQLRDSKMGDASPILKLDRADFTALLVQIR</sequence>
<reference evidence="2 3" key="1">
    <citation type="journal article" date="2013" name="Stand. Genomic Sci.">
        <title>Genomic Encyclopedia of Type Strains, Phase I: The one thousand microbial genomes (KMG-I) project.</title>
        <authorList>
            <person name="Kyrpides N.C."/>
            <person name="Woyke T."/>
            <person name="Eisen J.A."/>
            <person name="Garrity G."/>
            <person name="Lilburn T.G."/>
            <person name="Beck B.J."/>
            <person name="Whitman W.B."/>
            <person name="Hugenholtz P."/>
            <person name="Klenk H.P."/>
        </authorList>
    </citation>
    <scope>NUCLEOTIDE SEQUENCE [LARGE SCALE GENOMIC DNA]</scope>
    <source>
        <strain evidence="2 3">DSM 45044</strain>
    </source>
</reference>
<accession>A0A562UQC1</accession>
<dbReference type="InterPro" id="IPR007278">
    <property type="entry name" value="DUF397"/>
</dbReference>
<dbReference type="AlphaFoldDB" id="A0A562UQC1"/>
<feature type="domain" description="DUF397" evidence="1">
    <location>
        <begin position="4"/>
        <end position="57"/>
    </location>
</feature>
<evidence type="ECO:0000313" key="2">
    <source>
        <dbReference type="EMBL" id="TWJ07794.1"/>
    </source>
</evidence>
<keyword evidence="3" id="KW-1185">Reference proteome</keyword>
<evidence type="ECO:0000313" key="3">
    <source>
        <dbReference type="Proteomes" id="UP000321617"/>
    </source>
</evidence>
<name>A0A562UQC1_9ACTN</name>
<dbReference type="RefSeq" id="WP_147144038.1">
    <property type="nucleotide sequence ID" value="NZ_BAABIJ010000006.1"/>
</dbReference>